<reference evidence="2 3" key="1">
    <citation type="submission" date="2024-02" db="EMBL/GenBank/DDBJ databases">
        <title>Deinococcus xinjiangensis NBRC 107630.</title>
        <authorList>
            <person name="Ichikawa N."/>
            <person name="Katano-Makiyama Y."/>
            <person name="Hidaka K."/>
        </authorList>
    </citation>
    <scope>NUCLEOTIDE SEQUENCE [LARGE SCALE GENOMIC DNA]</scope>
    <source>
        <strain evidence="2 3">NBRC 107630</strain>
    </source>
</reference>
<comment type="caution">
    <text evidence="2">The sequence shown here is derived from an EMBL/GenBank/DDBJ whole genome shotgun (WGS) entry which is preliminary data.</text>
</comment>
<feature type="compositionally biased region" description="Polar residues" evidence="1">
    <location>
        <begin position="12"/>
        <end position="24"/>
    </location>
</feature>
<dbReference type="EMBL" id="BAABRN010000001">
    <property type="protein sequence ID" value="GAA5500397.1"/>
    <property type="molecule type" value="Genomic_DNA"/>
</dbReference>
<evidence type="ECO:0000313" key="2">
    <source>
        <dbReference type="EMBL" id="GAA5500397.1"/>
    </source>
</evidence>
<gene>
    <name evidence="2" type="ORF">Dxin01_00118</name>
</gene>
<accession>A0ABP9V532</accession>
<name>A0ABP9V532_9DEIO</name>
<feature type="region of interest" description="Disordered" evidence="1">
    <location>
        <begin position="9"/>
        <end position="34"/>
    </location>
</feature>
<dbReference type="Proteomes" id="UP001458946">
    <property type="component" value="Unassembled WGS sequence"/>
</dbReference>
<sequence>MLQKLFNRFKKSTTSSERPNSQVSPKGEPEYHNGELTPEQVQWLHGVLEQQVLKLPSILNAPPHPHLGSDPVRLAVKQHVAALVSTVERGVNLYINAGGIASICSNAEDDILLVYSGSISPDVDQPDRVIFNLSQLLRQRIGEEEATDKFIGTCNTAAEMINTDFDLEKAQALINQIYLASSNGQLLVAWPLIFINGGGQLLLPSASAISQIKGA</sequence>
<protein>
    <submittedName>
        <fullName evidence="2">Uncharacterized protein</fullName>
    </submittedName>
</protein>
<evidence type="ECO:0000313" key="3">
    <source>
        <dbReference type="Proteomes" id="UP001458946"/>
    </source>
</evidence>
<evidence type="ECO:0000256" key="1">
    <source>
        <dbReference type="SAM" id="MobiDB-lite"/>
    </source>
</evidence>
<proteinExistence type="predicted"/>
<dbReference type="RefSeq" id="WP_353540383.1">
    <property type="nucleotide sequence ID" value="NZ_BAABRN010000001.1"/>
</dbReference>
<organism evidence="2 3">
    <name type="scientific">Deinococcus xinjiangensis</name>
    <dbReference type="NCBI Taxonomy" id="457454"/>
    <lineage>
        <taxon>Bacteria</taxon>
        <taxon>Thermotogati</taxon>
        <taxon>Deinococcota</taxon>
        <taxon>Deinococci</taxon>
        <taxon>Deinococcales</taxon>
        <taxon>Deinococcaceae</taxon>
        <taxon>Deinococcus</taxon>
    </lineage>
</organism>
<keyword evidence="3" id="KW-1185">Reference proteome</keyword>